<gene>
    <name evidence="3" type="ordered locus">Htur_1230</name>
</gene>
<keyword evidence="4" id="KW-1185">Reference proteome</keyword>
<keyword evidence="3" id="KW-0808">Transferase</keyword>
<dbReference type="CAZy" id="GT2">
    <property type="family name" value="Glycosyltransferase Family 2"/>
</dbReference>
<keyword evidence="1" id="KW-1133">Transmembrane helix</keyword>
<dbReference type="EMBL" id="CP001860">
    <property type="protein sequence ID" value="ADB60121.1"/>
    <property type="molecule type" value="Genomic_DNA"/>
</dbReference>
<dbReference type="GO" id="GO:0016740">
    <property type="term" value="F:transferase activity"/>
    <property type="evidence" value="ECO:0007669"/>
    <property type="project" value="UniProtKB-KW"/>
</dbReference>
<sequence>MVEALDLALGGVAVGILAWGFERYRTRFVKSDLIIAGALAVGLLIFVVLPGVYDSIGAALNIDGRFVLLSMLAQFVLLAIILHLLSMVRETNARFSDLVRNISADQAPQMDGGERTIFVVIPAYNEGKTITSVVKSLPDTIRGYTLQPVVVSDGSVDDTAENARYNGTVVVEHLVNQGQGGALKTGFQIALEQEADIVVTMDGDGQHPAEELERLVSPVIDDEADYVMGSRYKGENKTGNGVVRESGIRSFTWLINALTKSEITDCTNGFRAIRASGLEDMKLTEERFSAPELIIEARKNGLRIQEIPITIEERQAGETKKPQLMYAIGLTRAILATWIR</sequence>
<evidence type="ECO:0000313" key="4">
    <source>
        <dbReference type="Proteomes" id="UP000001903"/>
    </source>
</evidence>
<keyword evidence="1" id="KW-0812">Transmembrane</keyword>
<dbReference type="Pfam" id="PF10066">
    <property type="entry name" value="DUF2304"/>
    <property type="match status" value="1"/>
</dbReference>
<feature type="transmembrane region" description="Helical" evidence="1">
    <location>
        <begin position="65"/>
        <end position="85"/>
    </location>
</feature>
<dbReference type="GeneID" id="8741820"/>
<dbReference type="STRING" id="543526.Htur_1230"/>
<dbReference type="InterPro" id="IPR019277">
    <property type="entry name" value="DUF2304"/>
</dbReference>
<name>D2RP87_HALTV</name>
<dbReference type="InterPro" id="IPR029044">
    <property type="entry name" value="Nucleotide-diphossugar_trans"/>
</dbReference>
<dbReference type="Pfam" id="PF00535">
    <property type="entry name" value="Glycos_transf_2"/>
    <property type="match status" value="1"/>
</dbReference>
<dbReference type="Proteomes" id="UP000001903">
    <property type="component" value="Chromosome"/>
</dbReference>
<dbReference type="AlphaFoldDB" id="D2RP87"/>
<dbReference type="HOGENOM" id="CLU_033536_7_4_2"/>
<feature type="transmembrane region" description="Helical" evidence="1">
    <location>
        <begin position="6"/>
        <end position="21"/>
    </location>
</feature>
<dbReference type="KEGG" id="htu:Htur_1230"/>
<dbReference type="CDD" id="cd04179">
    <property type="entry name" value="DPM_DPG-synthase_like"/>
    <property type="match status" value="1"/>
</dbReference>
<dbReference type="OrthoDB" id="147253at2157"/>
<reference evidence="3 4" key="1">
    <citation type="journal article" date="2010" name="Stand. Genomic Sci.">
        <title>Complete genome sequence of Haloterrigena turkmenica type strain (4k).</title>
        <authorList>
            <person name="Saunders E."/>
            <person name="Tindall B.J."/>
            <person name="Fahnrich R."/>
            <person name="Lapidus A."/>
            <person name="Copeland A."/>
            <person name="Del Rio T.G."/>
            <person name="Lucas S."/>
            <person name="Chen F."/>
            <person name="Tice H."/>
            <person name="Cheng J.F."/>
            <person name="Han C."/>
            <person name="Detter J.C."/>
            <person name="Bruce D."/>
            <person name="Goodwin L."/>
            <person name="Chain P."/>
            <person name="Pitluck S."/>
            <person name="Pati A."/>
            <person name="Ivanova N."/>
            <person name="Mavromatis K."/>
            <person name="Chen A."/>
            <person name="Palaniappan K."/>
            <person name="Land M."/>
            <person name="Hauser L."/>
            <person name="Chang Y.J."/>
            <person name="Jeffries C.D."/>
            <person name="Brettin T."/>
            <person name="Rohde M."/>
            <person name="Goker M."/>
            <person name="Bristow J."/>
            <person name="Eisen J.A."/>
            <person name="Markowitz V."/>
            <person name="Hugenholtz P."/>
            <person name="Klenk H.P."/>
            <person name="Kyrpides N.C."/>
        </authorList>
    </citation>
    <scope>NUCLEOTIDE SEQUENCE [LARGE SCALE GENOMIC DNA]</scope>
    <source>
        <strain evidence="4">ATCC 51198 / DSM 5511 / JCM 9101 / NCIMB 13204 / VKM B-1734 / 4k</strain>
    </source>
</reference>
<evidence type="ECO:0000313" key="3">
    <source>
        <dbReference type="EMBL" id="ADB60121.1"/>
    </source>
</evidence>
<dbReference type="RefSeq" id="WP_012942427.1">
    <property type="nucleotide sequence ID" value="NC_013743.1"/>
</dbReference>
<proteinExistence type="predicted"/>
<feature type="transmembrane region" description="Helical" evidence="1">
    <location>
        <begin position="33"/>
        <end position="53"/>
    </location>
</feature>
<evidence type="ECO:0000259" key="2">
    <source>
        <dbReference type="Pfam" id="PF00535"/>
    </source>
</evidence>
<evidence type="ECO:0000256" key="1">
    <source>
        <dbReference type="SAM" id="Phobius"/>
    </source>
</evidence>
<dbReference type="PANTHER" id="PTHR48090">
    <property type="entry name" value="UNDECAPRENYL-PHOSPHATE 4-DEOXY-4-FORMAMIDO-L-ARABINOSE TRANSFERASE-RELATED"/>
    <property type="match status" value="1"/>
</dbReference>
<organism evidence="3 4">
    <name type="scientific">Haloterrigena turkmenica (strain ATCC 51198 / DSM 5511 / JCM 9101 / NCIMB 13204 / VKM B-1734 / 4k)</name>
    <name type="common">Halococcus turkmenicus</name>
    <dbReference type="NCBI Taxonomy" id="543526"/>
    <lineage>
        <taxon>Archaea</taxon>
        <taxon>Methanobacteriati</taxon>
        <taxon>Methanobacteriota</taxon>
        <taxon>Stenosarchaea group</taxon>
        <taxon>Halobacteria</taxon>
        <taxon>Halobacteriales</taxon>
        <taxon>Natrialbaceae</taxon>
        <taxon>Haloterrigena</taxon>
    </lineage>
</organism>
<accession>D2RP87</accession>
<protein>
    <submittedName>
        <fullName evidence="3">Glycosyl transferase family 2</fullName>
    </submittedName>
</protein>
<dbReference type="SUPFAM" id="SSF53448">
    <property type="entry name" value="Nucleotide-diphospho-sugar transferases"/>
    <property type="match status" value="1"/>
</dbReference>
<feature type="domain" description="Glycosyltransferase 2-like" evidence="2">
    <location>
        <begin position="119"/>
        <end position="280"/>
    </location>
</feature>
<dbReference type="InterPro" id="IPR001173">
    <property type="entry name" value="Glyco_trans_2-like"/>
</dbReference>
<keyword evidence="1" id="KW-0472">Membrane</keyword>
<dbReference type="PANTHER" id="PTHR48090:SF7">
    <property type="entry name" value="RFBJ PROTEIN"/>
    <property type="match status" value="1"/>
</dbReference>
<dbReference type="eggNOG" id="arCOG00895">
    <property type="taxonomic scope" value="Archaea"/>
</dbReference>
<dbReference type="InterPro" id="IPR050256">
    <property type="entry name" value="Glycosyltransferase_2"/>
</dbReference>
<dbReference type="Gene3D" id="3.90.550.10">
    <property type="entry name" value="Spore Coat Polysaccharide Biosynthesis Protein SpsA, Chain A"/>
    <property type="match status" value="1"/>
</dbReference>